<dbReference type="NCBIfam" id="NF005559">
    <property type="entry name" value="PRK07231.1"/>
    <property type="match status" value="1"/>
</dbReference>
<evidence type="ECO:0000256" key="1">
    <source>
        <dbReference type="ARBA" id="ARBA00006484"/>
    </source>
</evidence>
<dbReference type="PANTHER" id="PTHR24321">
    <property type="entry name" value="DEHYDROGENASES, SHORT CHAIN"/>
    <property type="match status" value="1"/>
</dbReference>
<proteinExistence type="inferred from homology"/>
<dbReference type="NCBIfam" id="NF005681">
    <property type="entry name" value="PRK07478.1"/>
    <property type="match status" value="1"/>
</dbReference>
<dbReference type="PRINTS" id="PR00081">
    <property type="entry name" value="GDHRDH"/>
</dbReference>
<gene>
    <name evidence="5" type="ORF">AAW51_5114</name>
</gene>
<dbReference type="Pfam" id="PF13561">
    <property type="entry name" value="adh_short_C2"/>
    <property type="match status" value="1"/>
</dbReference>
<evidence type="ECO:0000313" key="5">
    <source>
        <dbReference type="EMBL" id="AKJ31805.1"/>
    </source>
</evidence>
<dbReference type="AlphaFoldDB" id="A0A0G3BZ86"/>
<evidence type="ECO:0000313" key="6">
    <source>
        <dbReference type="Proteomes" id="UP000035352"/>
    </source>
</evidence>
<feature type="domain" description="Ketoreductase" evidence="4">
    <location>
        <begin position="7"/>
        <end position="188"/>
    </location>
</feature>
<dbReference type="Gene3D" id="3.40.50.720">
    <property type="entry name" value="NAD(P)-binding Rossmann-like Domain"/>
    <property type="match status" value="1"/>
</dbReference>
<dbReference type="KEGG" id="pbh:AAW51_5114"/>
<dbReference type="OrthoDB" id="9178657at2"/>
<organism evidence="5 6">
    <name type="scientific">Caldimonas brevitalea</name>
    <dbReference type="NCBI Taxonomy" id="413882"/>
    <lineage>
        <taxon>Bacteria</taxon>
        <taxon>Pseudomonadati</taxon>
        <taxon>Pseudomonadota</taxon>
        <taxon>Betaproteobacteria</taxon>
        <taxon>Burkholderiales</taxon>
        <taxon>Sphaerotilaceae</taxon>
        <taxon>Caldimonas</taxon>
    </lineage>
</organism>
<evidence type="ECO:0000256" key="2">
    <source>
        <dbReference type="ARBA" id="ARBA00023002"/>
    </source>
</evidence>
<comment type="similarity">
    <text evidence="1">Belongs to the short-chain dehydrogenases/reductases (SDR) family.</text>
</comment>
<dbReference type="CDD" id="cd05233">
    <property type="entry name" value="SDR_c"/>
    <property type="match status" value="1"/>
</dbReference>
<dbReference type="InterPro" id="IPR036291">
    <property type="entry name" value="NAD(P)-bd_dom_sf"/>
</dbReference>
<dbReference type="Proteomes" id="UP000035352">
    <property type="component" value="Chromosome"/>
</dbReference>
<dbReference type="STRING" id="413882.AAW51_5114"/>
<accession>A0A0G3BZ86</accession>
<dbReference type="SMART" id="SM00822">
    <property type="entry name" value="PKS_KR"/>
    <property type="match status" value="1"/>
</dbReference>
<dbReference type="SUPFAM" id="SSF51735">
    <property type="entry name" value="NAD(P)-binding Rossmann-fold domains"/>
    <property type="match status" value="1"/>
</dbReference>
<reference evidence="5 6" key="1">
    <citation type="submission" date="2015-05" db="EMBL/GenBank/DDBJ databases">
        <authorList>
            <person name="Tang B."/>
            <person name="Yu Y."/>
        </authorList>
    </citation>
    <scope>NUCLEOTIDE SEQUENCE [LARGE SCALE GENOMIC DNA]</scope>
    <source>
        <strain evidence="5 6">DSM 7029</strain>
    </source>
</reference>
<keyword evidence="2" id="KW-0560">Oxidoreductase</keyword>
<protein>
    <submittedName>
        <fullName evidence="5">Short-chain dehydrogenase</fullName>
    </submittedName>
</protein>
<keyword evidence="3" id="KW-0520">NAD</keyword>
<dbReference type="FunFam" id="3.40.50.720:FF:000084">
    <property type="entry name" value="Short-chain dehydrogenase reductase"/>
    <property type="match status" value="1"/>
</dbReference>
<dbReference type="GO" id="GO:0016491">
    <property type="term" value="F:oxidoreductase activity"/>
    <property type="evidence" value="ECO:0007669"/>
    <property type="project" value="UniProtKB-KW"/>
</dbReference>
<dbReference type="InterPro" id="IPR002347">
    <property type="entry name" value="SDR_fam"/>
</dbReference>
<evidence type="ECO:0000256" key="3">
    <source>
        <dbReference type="ARBA" id="ARBA00023027"/>
    </source>
</evidence>
<dbReference type="PATRIC" id="fig|413882.6.peg.5340"/>
<keyword evidence="6" id="KW-1185">Reference proteome</keyword>
<dbReference type="InterPro" id="IPR057326">
    <property type="entry name" value="KR_dom"/>
</dbReference>
<name>A0A0G3BZ86_9BURK</name>
<sequence>MSALSQKVALVTGASSGIGRAAALLFAREGAQVILGARNGAALDRLVSEITGSGGTACALAGDVQDERYAAALVNLAQQRFGRLDVAFNNAGTLGDLGPLPELSLAAWHHTLDTNLTAAFLAAKHQVPALLAAGGGSLIFTSSFVGHTVGMPGMAAYAAAKAGLLGLVRSLAAELGPQAVRVNALLPGGTDTPMAQAIVSDPAQRTFIEGLHALKRLADPEEIAKVALFLASEASSFVTGTALLADGGVSITRT</sequence>
<dbReference type="PRINTS" id="PR00080">
    <property type="entry name" value="SDRFAMILY"/>
</dbReference>
<dbReference type="PANTHER" id="PTHR24321:SF8">
    <property type="entry name" value="ESTRADIOL 17-BETA-DEHYDROGENASE 8-RELATED"/>
    <property type="match status" value="1"/>
</dbReference>
<dbReference type="RefSeq" id="WP_047196867.1">
    <property type="nucleotide sequence ID" value="NZ_CP011371.1"/>
</dbReference>
<evidence type="ECO:0000259" key="4">
    <source>
        <dbReference type="SMART" id="SM00822"/>
    </source>
</evidence>
<dbReference type="EMBL" id="CP011371">
    <property type="protein sequence ID" value="AKJ31805.1"/>
    <property type="molecule type" value="Genomic_DNA"/>
</dbReference>